<organism evidence="8 9">
    <name type="scientific">Chrysodeixis includens</name>
    <name type="common">Soybean looper</name>
    <name type="synonym">Pseudoplusia includens</name>
    <dbReference type="NCBI Taxonomy" id="689277"/>
    <lineage>
        <taxon>Eukaryota</taxon>
        <taxon>Metazoa</taxon>
        <taxon>Ecdysozoa</taxon>
        <taxon>Arthropoda</taxon>
        <taxon>Hexapoda</taxon>
        <taxon>Insecta</taxon>
        <taxon>Pterygota</taxon>
        <taxon>Neoptera</taxon>
        <taxon>Endopterygota</taxon>
        <taxon>Lepidoptera</taxon>
        <taxon>Glossata</taxon>
        <taxon>Ditrysia</taxon>
        <taxon>Noctuoidea</taxon>
        <taxon>Noctuidae</taxon>
        <taxon>Plusiinae</taxon>
        <taxon>Chrysodeixis</taxon>
    </lineage>
</organism>
<feature type="transmembrane region" description="Helical" evidence="6">
    <location>
        <begin position="112"/>
        <end position="137"/>
    </location>
</feature>
<evidence type="ECO:0000256" key="3">
    <source>
        <dbReference type="ARBA" id="ARBA00022989"/>
    </source>
</evidence>
<dbReference type="Pfam" id="PF01740">
    <property type="entry name" value="STAS"/>
    <property type="match status" value="1"/>
</dbReference>
<feature type="transmembrane region" description="Helical" evidence="6">
    <location>
        <begin position="417"/>
        <end position="439"/>
    </location>
</feature>
<dbReference type="AlphaFoldDB" id="A0A9P0BM23"/>
<dbReference type="InterPro" id="IPR011547">
    <property type="entry name" value="SLC26A/SulP_dom"/>
</dbReference>
<dbReference type="InterPro" id="IPR036513">
    <property type="entry name" value="STAS_dom_sf"/>
</dbReference>
<dbReference type="PANTHER" id="PTHR11814">
    <property type="entry name" value="SULFATE TRANSPORTER"/>
    <property type="match status" value="1"/>
</dbReference>
<evidence type="ECO:0000256" key="5">
    <source>
        <dbReference type="SAM" id="MobiDB-lite"/>
    </source>
</evidence>
<feature type="transmembrane region" description="Helical" evidence="6">
    <location>
        <begin position="391"/>
        <end position="411"/>
    </location>
</feature>
<evidence type="ECO:0000256" key="4">
    <source>
        <dbReference type="ARBA" id="ARBA00023136"/>
    </source>
</evidence>
<dbReference type="OrthoDB" id="288203at2759"/>
<evidence type="ECO:0000313" key="8">
    <source>
        <dbReference type="EMBL" id="CAH0579549.1"/>
    </source>
</evidence>
<keyword evidence="3 6" id="KW-1133">Transmembrane helix</keyword>
<proteinExistence type="predicted"/>
<dbReference type="EMBL" id="LR824013">
    <property type="protein sequence ID" value="CAH0579549.1"/>
    <property type="molecule type" value="Genomic_DNA"/>
</dbReference>
<evidence type="ECO:0000313" key="9">
    <source>
        <dbReference type="Proteomes" id="UP001154114"/>
    </source>
</evidence>
<protein>
    <recommendedName>
        <fullName evidence="7">STAS domain-containing protein</fullName>
    </recommendedName>
</protein>
<feature type="transmembrane region" description="Helical" evidence="6">
    <location>
        <begin position="229"/>
        <end position="250"/>
    </location>
</feature>
<dbReference type="GO" id="GO:0055085">
    <property type="term" value="P:transmembrane transport"/>
    <property type="evidence" value="ECO:0007669"/>
    <property type="project" value="InterPro"/>
</dbReference>
<name>A0A9P0BM23_CHRIL</name>
<evidence type="ECO:0000256" key="6">
    <source>
        <dbReference type="SAM" id="Phobius"/>
    </source>
</evidence>
<dbReference type="Pfam" id="PF00916">
    <property type="entry name" value="Sulfate_transp"/>
    <property type="match status" value="2"/>
</dbReference>
<accession>A0A9P0BM23</accession>
<dbReference type="GO" id="GO:0016020">
    <property type="term" value="C:membrane"/>
    <property type="evidence" value="ECO:0007669"/>
    <property type="project" value="UniProtKB-SubCell"/>
</dbReference>
<reference evidence="8" key="1">
    <citation type="submission" date="2021-12" db="EMBL/GenBank/DDBJ databases">
        <authorList>
            <person name="King R."/>
        </authorList>
    </citation>
    <scope>NUCLEOTIDE SEQUENCE</scope>
</reference>
<feature type="transmembrane region" description="Helical" evidence="6">
    <location>
        <begin position="295"/>
        <end position="313"/>
    </location>
</feature>
<keyword evidence="4 6" id="KW-0472">Membrane</keyword>
<keyword evidence="9" id="KW-1185">Reference proteome</keyword>
<dbReference type="PROSITE" id="PS50801">
    <property type="entry name" value="STAS"/>
    <property type="match status" value="1"/>
</dbReference>
<gene>
    <name evidence="8" type="ORF">CINC_LOCUS1300</name>
</gene>
<keyword evidence="2 6" id="KW-0812">Transmembrane</keyword>
<feature type="region of interest" description="Disordered" evidence="5">
    <location>
        <begin position="590"/>
        <end position="610"/>
    </location>
</feature>
<dbReference type="InterPro" id="IPR001902">
    <property type="entry name" value="SLC26A/SulP_fam"/>
</dbReference>
<dbReference type="Gene3D" id="3.30.750.24">
    <property type="entry name" value="STAS domain"/>
    <property type="match status" value="1"/>
</dbReference>
<dbReference type="InterPro" id="IPR002645">
    <property type="entry name" value="STAS_dom"/>
</dbReference>
<feature type="domain" description="STAS" evidence="7">
    <location>
        <begin position="492"/>
        <end position="567"/>
    </location>
</feature>
<sequence length="622" mass="65980">MECEEGLVPRGGGGKRAGRWRRALRRRLPVLRWLPRYDRVSAVADLVAGVTLGLTLVPQSIAYASLANLPVQYGLYSSFIGTMMYVLLGTVKEVSIGPTSLMALFTLQVCRGLPVEFVVLLTFLSGCVVLAMGLLRLGFLVELISPSVTSGFTSATAVIIVAAQLKGLLGLSFTAETVVENIRCIVAKWDDIRYADAALGAVCCSVLLLLRKVKDIPVSEKRGRLRRALWLLSISRNALVVLAASSFAYLTHHPNQPLFKLSGRVEPGLPSLAPPPFSAAVDNSTVHFVDMVQQLGSAVLMLPVVMVLANIAIAKAFCAGGRVDATQEMVTLGLCNMAGSLVHAMPTCGAFTRSAVSHASGVRTPAAGLYSGTACFLCRTREARLTSLRSVMAFTRVSVAGIITLLALIFLTQYFYFIPKACLSAVLICAVVFMVDVSAVRELWRRDRAELCVLALTFGVSVARTVELAVLAGALGSLAVLLRQLMRPALSATTLKTEAGSALVVHAGAGLVYVNAERVTRRVLALAGAGPRAVLLDCGALALLDHAAMQALERLAAALAAAGQRLVPYNVSADLLHKYEQLAGVERRAAGPRAGRRAGRRAPQSAPRAPLAAAEAAALLHR</sequence>
<evidence type="ECO:0000256" key="1">
    <source>
        <dbReference type="ARBA" id="ARBA00004141"/>
    </source>
</evidence>
<feature type="transmembrane region" description="Helical" evidence="6">
    <location>
        <begin position="451"/>
        <end position="479"/>
    </location>
</feature>
<evidence type="ECO:0000256" key="2">
    <source>
        <dbReference type="ARBA" id="ARBA00022692"/>
    </source>
</evidence>
<dbReference type="Proteomes" id="UP001154114">
    <property type="component" value="Chromosome 10"/>
</dbReference>
<evidence type="ECO:0000259" key="7">
    <source>
        <dbReference type="PROSITE" id="PS50801"/>
    </source>
</evidence>
<feature type="compositionally biased region" description="Low complexity" evidence="5">
    <location>
        <begin position="601"/>
        <end position="610"/>
    </location>
</feature>
<dbReference type="SUPFAM" id="SSF52091">
    <property type="entry name" value="SpoIIaa-like"/>
    <property type="match status" value="1"/>
</dbReference>
<comment type="subcellular location">
    <subcellularLocation>
        <location evidence="1">Membrane</location>
        <topology evidence="1">Multi-pass membrane protein</topology>
    </subcellularLocation>
</comment>
<feature type="transmembrane region" description="Helical" evidence="6">
    <location>
        <begin position="42"/>
        <end position="61"/>
    </location>
</feature>